<name>A0AAW0LLP9_QUESU</name>
<dbReference type="Pfam" id="PF01466">
    <property type="entry name" value="Skp1"/>
    <property type="match status" value="1"/>
</dbReference>
<evidence type="ECO:0000313" key="3">
    <source>
        <dbReference type="EMBL" id="KAK7851847.1"/>
    </source>
</evidence>
<reference evidence="3 4" key="1">
    <citation type="journal article" date="2018" name="Sci. Data">
        <title>The draft genome sequence of cork oak.</title>
        <authorList>
            <person name="Ramos A.M."/>
            <person name="Usie A."/>
            <person name="Barbosa P."/>
            <person name="Barros P.M."/>
            <person name="Capote T."/>
            <person name="Chaves I."/>
            <person name="Simoes F."/>
            <person name="Abreu I."/>
            <person name="Carrasquinho I."/>
            <person name="Faro C."/>
            <person name="Guimaraes J.B."/>
            <person name="Mendonca D."/>
            <person name="Nobrega F."/>
            <person name="Rodrigues L."/>
            <person name="Saibo N.J.M."/>
            <person name="Varela M.C."/>
            <person name="Egas C."/>
            <person name="Matos J."/>
            <person name="Miguel C.M."/>
            <person name="Oliveira M.M."/>
            <person name="Ricardo C.P."/>
            <person name="Goncalves S."/>
        </authorList>
    </citation>
    <scope>NUCLEOTIDE SEQUENCE [LARGE SCALE GENOMIC DNA]</scope>
    <source>
        <strain evidence="4">cv. HL8</strain>
    </source>
</reference>
<feature type="domain" description="SKP1 component dimerisation" evidence="2">
    <location>
        <begin position="27"/>
        <end position="70"/>
    </location>
</feature>
<organism evidence="3 4">
    <name type="scientific">Quercus suber</name>
    <name type="common">Cork oak</name>
    <dbReference type="NCBI Taxonomy" id="58331"/>
    <lineage>
        <taxon>Eukaryota</taxon>
        <taxon>Viridiplantae</taxon>
        <taxon>Streptophyta</taxon>
        <taxon>Embryophyta</taxon>
        <taxon>Tracheophyta</taxon>
        <taxon>Spermatophyta</taxon>
        <taxon>Magnoliopsida</taxon>
        <taxon>eudicotyledons</taxon>
        <taxon>Gunneridae</taxon>
        <taxon>Pentapetalae</taxon>
        <taxon>rosids</taxon>
        <taxon>fabids</taxon>
        <taxon>Fagales</taxon>
        <taxon>Fagaceae</taxon>
        <taxon>Quercus</taxon>
    </lineage>
</organism>
<evidence type="ECO:0000256" key="1">
    <source>
        <dbReference type="ARBA" id="ARBA00004906"/>
    </source>
</evidence>
<dbReference type="AlphaFoldDB" id="A0AAW0LLP9"/>
<dbReference type="InterPro" id="IPR036296">
    <property type="entry name" value="SKP1-like_dim_sf"/>
</dbReference>
<dbReference type="Gene3D" id="3.30.710.10">
    <property type="entry name" value="Potassium Channel Kv1.1, Chain A"/>
    <property type="match status" value="1"/>
</dbReference>
<keyword evidence="4" id="KW-1185">Reference proteome</keyword>
<evidence type="ECO:0000259" key="2">
    <source>
        <dbReference type="Pfam" id="PF01466"/>
    </source>
</evidence>
<comment type="pathway">
    <text evidence="1">Protein modification; protein ubiquitination.</text>
</comment>
<comment type="caution">
    <text evidence="3">The sequence shown here is derived from an EMBL/GenBank/DDBJ whole genome shotgun (WGS) entry which is preliminary data.</text>
</comment>
<dbReference type="GO" id="GO:0006511">
    <property type="term" value="P:ubiquitin-dependent protein catabolic process"/>
    <property type="evidence" value="ECO:0007669"/>
    <property type="project" value="InterPro"/>
</dbReference>
<gene>
    <name evidence="3" type="primary">ASK10_1</name>
    <name evidence="3" type="ORF">CFP56_040817</name>
</gene>
<dbReference type="Proteomes" id="UP000237347">
    <property type="component" value="Unassembled WGS sequence"/>
</dbReference>
<accession>A0AAW0LLP9</accession>
<dbReference type="EMBL" id="PKMF04000082">
    <property type="protein sequence ID" value="KAK7851847.1"/>
    <property type="molecule type" value="Genomic_DNA"/>
</dbReference>
<sequence>MKSCGKVRNSPNLYILDANYLNFKEALDFFCRPVANAIQNKSVKYVCKFFGLESDFELGEEEKLREEFAWSFEGVDED</sequence>
<evidence type="ECO:0000313" key="4">
    <source>
        <dbReference type="Proteomes" id="UP000237347"/>
    </source>
</evidence>
<proteinExistence type="predicted"/>
<protein>
    <submittedName>
        <fullName evidence="3">Skp1-like protein 10</fullName>
    </submittedName>
</protein>
<dbReference type="InterPro" id="IPR016072">
    <property type="entry name" value="Skp1_comp_dimer"/>
</dbReference>
<dbReference type="SUPFAM" id="SSF81382">
    <property type="entry name" value="Skp1 dimerisation domain-like"/>
    <property type="match status" value="1"/>
</dbReference>
<dbReference type="InterPro" id="IPR011333">
    <property type="entry name" value="SKP1/BTB/POZ_sf"/>
</dbReference>